<accession>A0A7W7C5I0</accession>
<keyword evidence="2" id="KW-0472">Membrane</keyword>
<comment type="caution">
    <text evidence="3">The sequence shown here is derived from an EMBL/GenBank/DDBJ whole genome shotgun (WGS) entry which is preliminary data.</text>
</comment>
<proteinExistence type="predicted"/>
<feature type="region of interest" description="Disordered" evidence="1">
    <location>
        <begin position="670"/>
        <end position="693"/>
    </location>
</feature>
<protein>
    <submittedName>
        <fullName evidence="3">Secreted PhoX family phosphatase</fullName>
    </submittedName>
</protein>
<dbReference type="SUPFAM" id="SSF63829">
    <property type="entry name" value="Calcium-dependent phosphotriesterase"/>
    <property type="match status" value="1"/>
</dbReference>
<dbReference type="InterPro" id="IPR006311">
    <property type="entry name" value="TAT_signal"/>
</dbReference>
<dbReference type="EMBL" id="JACHMH010000001">
    <property type="protein sequence ID" value="MBB4674894.1"/>
    <property type="molecule type" value="Genomic_DNA"/>
</dbReference>
<evidence type="ECO:0000313" key="3">
    <source>
        <dbReference type="EMBL" id="MBB4674894.1"/>
    </source>
</evidence>
<evidence type="ECO:0000313" key="4">
    <source>
        <dbReference type="Proteomes" id="UP000533598"/>
    </source>
</evidence>
<dbReference type="Proteomes" id="UP000533598">
    <property type="component" value="Unassembled WGS sequence"/>
</dbReference>
<dbReference type="PANTHER" id="PTHR35399">
    <property type="entry name" value="SLR8030 PROTEIN"/>
    <property type="match status" value="1"/>
</dbReference>
<dbReference type="InterPro" id="IPR008557">
    <property type="entry name" value="PhoX"/>
</dbReference>
<dbReference type="Pfam" id="PF05787">
    <property type="entry name" value="PhoX"/>
    <property type="match status" value="1"/>
</dbReference>
<evidence type="ECO:0000256" key="1">
    <source>
        <dbReference type="SAM" id="MobiDB-lite"/>
    </source>
</evidence>
<reference evidence="3 4" key="1">
    <citation type="submission" date="2020-08" db="EMBL/GenBank/DDBJ databases">
        <title>Sequencing the genomes of 1000 actinobacteria strains.</title>
        <authorList>
            <person name="Klenk H.-P."/>
        </authorList>
    </citation>
    <scope>NUCLEOTIDE SEQUENCE [LARGE SCALE GENOMIC DNA]</scope>
    <source>
        <strain evidence="3 4">DSM 44230</strain>
    </source>
</reference>
<keyword evidence="2" id="KW-0812">Transmembrane</keyword>
<dbReference type="PROSITE" id="PS51318">
    <property type="entry name" value="TAT"/>
    <property type="match status" value="1"/>
</dbReference>
<dbReference type="AlphaFoldDB" id="A0A7W7C5I0"/>
<evidence type="ECO:0000256" key="2">
    <source>
        <dbReference type="SAM" id="Phobius"/>
    </source>
</evidence>
<dbReference type="PANTHER" id="PTHR35399:SF2">
    <property type="entry name" value="DUF839 DOMAIN-CONTAINING PROTEIN"/>
    <property type="match status" value="1"/>
</dbReference>
<keyword evidence="4" id="KW-1185">Reference proteome</keyword>
<dbReference type="RefSeq" id="WP_312986468.1">
    <property type="nucleotide sequence ID" value="NZ_BAAAUI010000018.1"/>
</dbReference>
<gene>
    <name evidence="3" type="ORF">HNR67_001012</name>
</gene>
<sequence length="707" mass="77322">MEVRVSQGEQGRRLLPLLPNHAVGRSSVTCEYRCGNACAHEEPNNSANEYFGDMARKAMSRRGMLRAGAVLAIAGAGATTLAGTAAADVKLDLGVGPVDVDVDLDLGFGGGRRTAGVNFEPVAPNREDKIVVPKGYTDEVLIRWGDPVVPGAPKWDFENQTAAAQAKQFGFNNDYCALVPIPGCDDKWLMVNNHEYTAEEFMFRGWNKDNPTREQVEIAWAAHGQSVVLVERNRRTGRLEAKVDKQYNRRITLTTPFEVRGPAAGSQYLKTSVDPTGTVVLGTQNNCSGGLTPWGTILSGEENVNQYFANADKVTDPVVAARLARYGFPKGTSTRKWERFDKRFDLAQEPNEANRFGYIVEIDPFEPNQPPIKHTALGRFKHEGANVIVARDGRVVAYMGDDERFDYMYKFVTDGKIKHGHSKRAREHNKRLLDSGTLYVARFTGDSPAAEIDGSGKLPSDGEFDGTGEWIPLAHNNKSFVPGFTAEEVYVFTRLAADKVGATKMDRPEDVEPNLHNRRIYAALTNNTDRGKAGKEGATEVAPRLGNKNGQVIEIEERFSDNTATRFKWNLLLVCGDPKAADTYFGGYDKTKVSPISCPDNVAFDGYGHLWISTDGNALGSNDGLFATPLEGKERGHVRQFLTVPIGAETCGPIIDERFVLVSVQHPGEVDGASVEKPASHWPDGGTSQPRPSVVAVYKTNGGRIGT</sequence>
<name>A0A7W7C5I0_9PSEU</name>
<feature type="transmembrane region" description="Helical" evidence="2">
    <location>
        <begin position="64"/>
        <end position="87"/>
    </location>
</feature>
<organism evidence="3 4">
    <name type="scientific">Crossiella cryophila</name>
    <dbReference type="NCBI Taxonomy" id="43355"/>
    <lineage>
        <taxon>Bacteria</taxon>
        <taxon>Bacillati</taxon>
        <taxon>Actinomycetota</taxon>
        <taxon>Actinomycetes</taxon>
        <taxon>Pseudonocardiales</taxon>
        <taxon>Pseudonocardiaceae</taxon>
        <taxon>Crossiella</taxon>
    </lineage>
</organism>
<keyword evidence="2" id="KW-1133">Transmembrane helix</keyword>